<organism evidence="3 4">
    <name type="scientific">Arthrobacter psychrochitiniphilus</name>
    <dbReference type="NCBI Taxonomy" id="291045"/>
    <lineage>
        <taxon>Bacteria</taxon>
        <taxon>Bacillati</taxon>
        <taxon>Actinomycetota</taxon>
        <taxon>Actinomycetes</taxon>
        <taxon>Micrococcales</taxon>
        <taxon>Micrococcaceae</taxon>
        <taxon>Arthrobacter</taxon>
    </lineage>
</organism>
<dbReference type="CDD" id="cd00093">
    <property type="entry name" value="HTH_XRE"/>
    <property type="match status" value="1"/>
</dbReference>
<gene>
    <name evidence="3" type="ORF">CVS29_16365</name>
</gene>
<dbReference type="GO" id="GO:0003700">
    <property type="term" value="F:DNA-binding transcription factor activity"/>
    <property type="evidence" value="ECO:0007669"/>
    <property type="project" value="TreeGrafter"/>
</dbReference>
<reference evidence="3 4" key="1">
    <citation type="submission" date="2018-05" db="EMBL/GenBank/DDBJ databases">
        <title>Genetic diversity of glacier-inhabiting Cryobacterium bacteria in China and description of Cryobacterium mengkeensis sp. nov. and Arthrobacter glacialis sp. nov.</title>
        <authorList>
            <person name="Liu Q."/>
            <person name="Xin Y.-H."/>
        </authorList>
    </citation>
    <scope>NUCLEOTIDE SEQUENCE [LARGE SCALE GENOMIC DNA]</scope>
    <source>
        <strain evidence="3 4">GP3</strain>
    </source>
</reference>
<dbReference type="PROSITE" id="PS50943">
    <property type="entry name" value="HTH_CROC1"/>
    <property type="match status" value="1"/>
</dbReference>
<proteinExistence type="predicted"/>
<dbReference type="GO" id="GO:0005829">
    <property type="term" value="C:cytosol"/>
    <property type="evidence" value="ECO:0007669"/>
    <property type="project" value="TreeGrafter"/>
</dbReference>
<dbReference type="InterPro" id="IPR001387">
    <property type="entry name" value="Cro/C1-type_HTH"/>
</dbReference>
<dbReference type="PANTHER" id="PTHR46797:SF1">
    <property type="entry name" value="METHYLPHOSPHONATE SYNTHASE"/>
    <property type="match status" value="1"/>
</dbReference>
<dbReference type="Gene3D" id="1.10.260.40">
    <property type="entry name" value="lambda repressor-like DNA-binding domains"/>
    <property type="match status" value="1"/>
</dbReference>
<evidence type="ECO:0000259" key="2">
    <source>
        <dbReference type="PROSITE" id="PS50943"/>
    </source>
</evidence>
<dbReference type="GO" id="GO:0003677">
    <property type="term" value="F:DNA binding"/>
    <property type="evidence" value="ECO:0007669"/>
    <property type="project" value="UniProtKB-KW"/>
</dbReference>
<dbReference type="InterPro" id="IPR050807">
    <property type="entry name" value="TransReg_Diox_bact_type"/>
</dbReference>
<dbReference type="Pfam" id="PF13560">
    <property type="entry name" value="HTH_31"/>
    <property type="match status" value="1"/>
</dbReference>
<dbReference type="SMART" id="SM00530">
    <property type="entry name" value="HTH_XRE"/>
    <property type="match status" value="1"/>
</dbReference>
<comment type="caution">
    <text evidence="3">The sequence shown here is derived from an EMBL/GenBank/DDBJ whole genome shotgun (WGS) entry which is preliminary data.</text>
</comment>
<evidence type="ECO:0000313" key="4">
    <source>
        <dbReference type="Proteomes" id="UP000246303"/>
    </source>
</evidence>
<dbReference type="AlphaFoldDB" id="A0A2V3DUF3"/>
<name>A0A2V3DUF3_9MICC</name>
<dbReference type="EMBL" id="QHLZ01000014">
    <property type="protein sequence ID" value="PXA64198.1"/>
    <property type="molecule type" value="Genomic_DNA"/>
</dbReference>
<keyword evidence="4" id="KW-1185">Reference proteome</keyword>
<dbReference type="InterPro" id="IPR010982">
    <property type="entry name" value="Lambda_DNA-bd_dom_sf"/>
</dbReference>
<evidence type="ECO:0000313" key="3">
    <source>
        <dbReference type="EMBL" id="PXA64198.1"/>
    </source>
</evidence>
<accession>A0A2V3DUF3</accession>
<feature type="domain" description="HTH cro/C1-type" evidence="2">
    <location>
        <begin position="25"/>
        <end position="79"/>
    </location>
</feature>
<dbReference type="SUPFAM" id="SSF47413">
    <property type="entry name" value="lambda repressor-like DNA-binding domains"/>
    <property type="match status" value="1"/>
</dbReference>
<evidence type="ECO:0000256" key="1">
    <source>
        <dbReference type="ARBA" id="ARBA00023125"/>
    </source>
</evidence>
<sequence>MSFHRFHSPTPEGIRCKAMRTSDRIRHYREKAGLTQRGLESLTEISQSTINRIESGRRPVKPYELTAIAEALGCPESSLVEHHEVRDRIQWAARTNSTAVPDPSTAKDFLFYLLEMDTYLRGVLQPIESS</sequence>
<keyword evidence="1" id="KW-0238">DNA-binding</keyword>
<dbReference type="PANTHER" id="PTHR46797">
    <property type="entry name" value="HTH-TYPE TRANSCRIPTIONAL REGULATOR"/>
    <property type="match status" value="1"/>
</dbReference>
<protein>
    <submittedName>
        <fullName evidence="3">Transcriptional regulator</fullName>
    </submittedName>
</protein>
<dbReference type="Proteomes" id="UP000246303">
    <property type="component" value="Unassembled WGS sequence"/>
</dbReference>
<dbReference type="OrthoDB" id="513181at2"/>